<feature type="region of interest" description="Disordered" evidence="7">
    <location>
        <begin position="1"/>
        <end position="31"/>
    </location>
</feature>
<dbReference type="InterPro" id="IPR003340">
    <property type="entry name" value="B3_DNA-bd"/>
</dbReference>
<evidence type="ECO:0000256" key="6">
    <source>
        <dbReference type="SAM" id="Coils"/>
    </source>
</evidence>
<organism evidence="9 10">
    <name type="scientific">Papaver somniferum</name>
    <name type="common">Opium poppy</name>
    <dbReference type="NCBI Taxonomy" id="3469"/>
    <lineage>
        <taxon>Eukaryota</taxon>
        <taxon>Viridiplantae</taxon>
        <taxon>Streptophyta</taxon>
        <taxon>Embryophyta</taxon>
        <taxon>Tracheophyta</taxon>
        <taxon>Spermatophyta</taxon>
        <taxon>Magnoliopsida</taxon>
        <taxon>Ranunculales</taxon>
        <taxon>Papaveraceae</taxon>
        <taxon>Papaveroideae</taxon>
        <taxon>Papaver</taxon>
    </lineage>
</organism>
<dbReference type="CDD" id="cd10017">
    <property type="entry name" value="B3_DNA"/>
    <property type="match status" value="1"/>
</dbReference>
<dbReference type="PANTHER" id="PTHR31391">
    <property type="entry name" value="B3 DOMAIN-CONTAINING PROTEIN OS11G0197600-RELATED"/>
    <property type="match status" value="1"/>
</dbReference>
<dbReference type="SUPFAM" id="SSF101936">
    <property type="entry name" value="DNA-binding pseudobarrel domain"/>
    <property type="match status" value="1"/>
</dbReference>
<feature type="domain" description="TF-B3" evidence="8">
    <location>
        <begin position="65"/>
        <end position="156"/>
    </location>
</feature>
<dbReference type="InterPro" id="IPR015300">
    <property type="entry name" value="DNA-bd_pseudobarrel_sf"/>
</dbReference>
<proteinExistence type="predicted"/>
<evidence type="ECO:0000256" key="7">
    <source>
        <dbReference type="SAM" id="MobiDB-lite"/>
    </source>
</evidence>
<dbReference type="OrthoDB" id="1909330at2759"/>
<gene>
    <name evidence="9" type="ORF">C5167_002363</name>
</gene>
<protein>
    <recommendedName>
        <fullName evidence="8">TF-B3 domain-containing protein</fullName>
    </recommendedName>
</protein>
<comment type="subcellular location">
    <subcellularLocation>
        <location evidence="1">Nucleus</location>
    </subcellularLocation>
</comment>
<name>A0A4Y7KXT4_PAPSO</name>
<dbReference type="PROSITE" id="PS50863">
    <property type="entry name" value="B3"/>
    <property type="match status" value="1"/>
</dbReference>
<evidence type="ECO:0000256" key="2">
    <source>
        <dbReference type="ARBA" id="ARBA00023015"/>
    </source>
</evidence>
<dbReference type="GO" id="GO:0003677">
    <property type="term" value="F:DNA binding"/>
    <property type="evidence" value="ECO:0007669"/>
    <property type="project" value="UniProtKB-KW"/>
</dbReference>
<keyword evidence="4" id="KW-0804">Transcription</keyword>
<dbReference type="GO" id="GO:0005634">
    <property type="term" value="C:nucleus"/>
    <property type="evidence" value="ECO:0007669"/>
    <property type="project" value="UniProtKB-SubCell"/>
</dbReference>
<evidence type="ECO:0000313" key="10">
    <source>
        <dbReference type="Proteomes" id="UP000316621"/>
    </source>
</evidence>
<dbReference type="Gramene" id="RZC78133">
    <property type="protein sequence ID" value="RZC78133"/>
    <property type="gene ID" value="C5167_002363"/>
</dbReference>
<evidence type="ECO:0000256" key="1">
    <source>
        <dbReference type="ARBA" id="ARBA00004123"/>
    </source>
</evidence>
<accession>A0A4Y7KXT4</accession>
<dbReference type="OMA" id="MERCKEQ"/>
<dbReference type="AlphaFoldDB" id="A0A4Y7KXT4"/>
<reference evidence="9 10" key="1">
    <citation type="journal article" date="2018" name="Science">
        <title>The opium poppy genome and morphinan production.</title>
        <authorList>
            <person name="Guo L."/>
            <person name="Winzer T."/>
            <person name="Yang X."/>
            <person name="Li Y."/>
            <person name="Ning Z."/>
            <person name="He Z."/>
            <person name="Teodor R."/>
            <person name="Lu Y."/>
            <person name="Bowser T.A."/>
            <person name="Graham I.A."/>
            <person name="Ye K."/>
        </authorList>
    </citation>
    <scope>NUCLEOTIDE SEQUENCE [LARGE SCALE GENOMIC DNA]</scope>
    <source>
        <strain evidence="10">cv. HN1</strain>
        <tissue evidence="9">Leaves</tissue>
    </source>
</reference>
<keyword evidence="3" id="KW-0238">DNA-binding</keyword>
<evidence type="ECO:0000256" key="4">
    <source>
        <dbReference type="ARBA" id="ARBA00023163"/>
    </source>
</evidence>
<dbReference type="EMBL" id="CM010723">
    <property type="protein sequence ID" value="RZC78133.1"/>
    <property type="molecule type" value="Genomic_DNA"/>
</dbReference>
<dbReference type="Pfam" id="PF02362">
    <property type="entry name" value="B3"/>
    <property type="match status" value="1"/>
</dbReference>
<keyword evidence="2" id="KW-0805">Transcription regulation</keyword>
<dbReference type="Gene3D" id="2.40.330.10">
    <property type="entry name" value="DNA-binding pseudobarrel domain"/>
    <property type="match status" value="1"/>
</dbReference>
<feature type="coiled-coil region" evidence="6">
    <location>
        <begin position="385"/>
        <end position="412"/>
    </location>
</feature>
<keyword evidence="6" id="KW-0175">Coiled coil</keyword>
<evidence type="ECO:0000313" key="9">
    <source>
        <dbReference type="EMBL" id="RZC78133.1"/>
    </source>
</evidence>
<evidence type="ECO:0000259" key="8">
    <source>
        <dbReference type="PROSITE" id="PS50863"/>
    </source>
</evidence>
<dbReference type="Proteomes" id="UP000316621">
    <property type="component" value="Chromosome 9"/>
</dbReference>
<dbReference type="SMART" id="SM01019">
    <property type="entry name" value="B3"/>
    <property type="match status" value="1"/>
</dbReference>
<dbReference type="PANTHER" id="PTHR31391:SF4">
    <property type="entry name" value="B3 DOMAIN-CONTAINING PROTEIN OS03G0184500"/>
    <property type="match status" value="1"/>
</dbReference>
<dbReference type="STRING" id="3469.A0A4Y7KXT4"/>
<evidence type="ECO:0000256" key="5">
    <source>
        <dbReference type="ARBA" id="ARBA00023242"/>
    </source>
</evidence>
<sequence length="428" mass="48674">MTKKLESPSTSATDMDNSSNSVVAYPMKNKSSRTRSVNNIYRPKSLAQEQAEEIQSSLSQRYPSFTKVMRQSQVSGGPWMKIPRNFCYSNLPREKVDLTLLVEDGDEFIVRFYPRMFALSGGWDHFATANMLIAGDVLVFQLVKATKFKVYIVRGNGSMDVDVALDPPEFPVPAKENDLEDDVYIKDLMPIQLYTRKRVKSHPSAPILGDAQMCVLSLEPPPMDHNNEVVDDSEVLKGMKLSDSIVEFQDVGSFRSFRIAVNGLIIDSEITEYVRTKYYELCCSQKAFLHKHLAPRLNSKLVAGIISETVNISDAIRASTLDTPKDKFESWARGLDAFGKLGMNVGFLVSRLNKLIKLAFDSEQAFEYKRYRDIMSRKNHVVEEITSLEMKVLRLKNDSRRLEKDIKCLELDAQKHILTFRKEAASPW</sequence>
<keyword evidence="10" id="KW-1185">Reference proteome</keyword>
<keyword evidence="5" id="KW-0539">Nucleus</keyword>
<evidence type="ECO:0000256" key="3">
    <source>
        <dbReference type="ARBA" id="ARBA00023125"/>
    </source>
</evidence>
<dbReference type="InterPro" id="IPR044837">
    <property type="entry name" value="REM16-like"/>
</dbReference>
<feature type="compositionally biased region" description="Polar residues" evidence="7">
    <location>
        <begin position="7"/>
        <end position="22"/>
    </location>
</feature>